<dbReference type="PROSITE" id="PS50995">
    <property type="entry name" value="HTH_MARR_2"/>
    <property type="match status" value="1"/>
</dbReference>
<organism evidence="6 7">
    <name type="scientific">Heyndrickxia oleronia</name>
    <dbReference type="NCBI Taxonomy" id="38875"/>
    <lineage>
        <taxon>Bacteria</taxon>
        <taxon>Bacillati</taxon>
        <taxon>Bacillota</taxon>
        <taxon>Bacilli</taxon>
        <taxon>Bacillales</taxon>
        <taxon>Bacillaceae</taxon>
        <taxon>Heyndrickxia</taxon>
    </lineage>
</organism>
<dbReference type="InterPro" id="IPR039422">
    <property type="entry name" value="MarR/SlyA-like"/>
</dbReference>
<dbReference type="Pfam" id="PF01047">
    <property type="entry name" value="MarR"/>
    <property type="match status" value="1"/>
</dbReference>
<dbReference type="AlphaFoldDB" id="A0A8E2I496"/>
<keyword evidence="2" id="KW-0238">DNA-binding</keyword>
<evidence type="ECO:0000256" key="1">
    <source>
        <dbReference type="ARBA" id="ARBA00023015"/>
    </source>
</evidence>
<dbReference type="GO" id="GO:0003700">
    <property type="term" value="F:DNA-binding transcription factor activity"/>
    <property type="evidence" value="ECO:0007669"/>
    <property type="project" value="InterPro"/>
</dbReference>
<dbReference type="PRINTS" id="PR00598">
    <property type="entry name" value="HTHMARR"/>
</dbReference>
<keyword evidence="3" id="KW-0804">Transcription</keyword>
<dbReference type="Proteomes" id="UP000189761">
    <property type="component" value="Unassembled WGS sequence"/>
</dbReference>
<evidence type="ECO:0000313" key="7">
    <source>
        <dbReference type="Proteomes" id="UP000189761"/>
    </source>
</evidence>
<reference evidence="6 7" key="1">
    <citation type="submission" date="2017-01" db="EMBL/GenBank/DDBJ databases">
        <title>Draft genome sequence of Bacillus oleronius.</title>
        <authorList>
            <person name="Allam M."/>
        </authorList>
    </citation>
    <scope>NUCLEOTIDE SEQUENCE [LARGE SCALE GENOMIC DNA]</scope>
    <source>
        <strain evidence="6 7">DSM 9356</strain>
    </source>
</reference>
<dbReference type="EMBL" id="MTLA01000319">
    <property type="protein sequence ID" value="OOP66411.1"/>
    <property type="molecule type" value="Genomic_DNA"/>
</dbReference>
<keyword evidence="1" id="KW-0805">Transcription regulation</keyword>
<dbReference type="SUPFAM" id="SSF46785">
    <property type="entry name" value="Winged helix' DNA-binding domain"/>
    <property type="match status" value="1"/>
</dbReference>
<evidence type="ECO:0000313" key="5">
    <source>
        <dbReference type="EMBL" id="MDH5160699.1"/>
    </source>
</evidence>
<evidence type="ECO:0000259" key="4">
    <source>
        <dbReference type="PROSITE" id="PS50995"/>
    </source>
</evidence>
<name>A0A8E2I496_9BACI</name>
<accession>A0A8E2I496</accession>
<dbReference type="InterPro" id="IPR023187">
    <property type="entry name" value="Tscrpt_reg_MarR-type_CS"/>
</dbReference>
<feature type="domain" description="HTH marR-type" evidence="4">
    <location>
        <begin position="1"/>
        <end position="135"/>
    </location>
</feature>
<evidence type="ECO:0000256" key="2">
    <source>
        <dbReference type="ARBA" id="ARBA00023125"/>
    </source>
</evidence>
<dbReference type="InterPro" id="IPR036388">
    <property type="entry name" value="WH-like_DNA-bd_sf"/>
</dbReference>
<dbReference type="PANTHER" id="PTHR33164:SF57">
    <property type="entry name" value="MARR-FAMILY TRANSCRIPTIONAL REGULATOR"/>
    <property type="match status" value="1"/>
</dbReference>
<evidence type="ECO:0000313" key="6">
    <source>
        <dbReference type="EMBL" id="OOP66411.1"/>
    </source>
</evidence>
<dbReference type="EMBL" id="JAROYP010000003">
    <property type="protein sequence ID" value="MDH5160699.1"/>
    <property type="molecule type" value="Genomic_DNA"/>
</dbReference>
<dbReference type="Proteomes" id="UP001159179">
    <property type="component" value="Unassembled WGS sequence"/>
</dbReference>
<comment type="caution">
    <text evidence="6">The sequence shown here is derived from an EMBL/GenBank/DDBJ whole genome shotgun (WGS) entry which is preliminary data.</text>
</comment>
<dbReference type="InterPro" id="IPR000835">
    <property type="entry name" value="HTH_MarR-typ"/>
</dbReference>
<proteinExistence type="predicted"/>
<dbReference type="GO" id="GO:0006950">
    <property type="term" value="P:response to stress"/>
    <property type="evidence" value="ECO:0007669"/>
    <property type="project" value="TreeGrafter"/>
</dbReference>
<keyword evidence="7" id="KW-1185">Reference proteome</keyword>
<dbReference type="GeneID" id="79867823"/>
<dbReference type="RefSeq" id="WP_058006377.1">
    <property type="nucleotide sequence ID" value="NZ_BOQX01000003.1"/>
</dbReference>
<protein>
    <submittedName>
        <fullName evidence="6">MarR family transcriptional regulator</fullName>
    </submittedName>
</protein>
<dbReference type="PANTHER" id="PTHR33164">
    <property type="entry name" value="TRANSCRIPTIONAL REGULATOR, MARR FAMILY"/>
    <property type="match status" value="1"/>
</dbReference>
<sequence>MNDKTVQLIEYEIALLVRLTTAHSPRLGSLDRAEYLLLSQLQKSSPIAINALAEQLLLNLSTASRQIAVLEKKGYIKRFPDPINGRISLIELTEKGSNILKKVQDARSSAYTEMLNEWSPDELIQLKDSLTRLNQDFKKWRK</sequence>
<dbReference type="PROSITE" id="PS01117">
    <property type="entry name" value="HTH_MARR_1"/>
    <property type="match status" value="1"/>
</dbReference>
<gene>
    <name evidence="6" type="ORF">BWZ43_21150</name>
    <name evidence="5" type="ORF">P5X88_07095</name>
</gene>
<dbReference type="SMART" id="SM00347">
    <property type="entry name" value="HTH_MARR"/>
    <property type="match status" value="1"/>
</dbReference>
<evidence type="ECO:0000256" key="3">
    <source>
        <dbReference type="ARBA" id="ARBA00023163"/>
    </source>
</evidence>
<dbReference type="GO" id="GO:0003677">
    <property type="term" value="F:DNA binding"/>
    <property type="evidence" value="ECO:0007669"/>
    <property type="project" value="UniProtKB-KW"/>
</dbReference>
<dbReference type="Gene3D" id="1.10.10.10">
    <property type="entry name" value="Winged helix-like DNA-binding domain superfamily/Winged helix DNA-binding domain"/>
    <property type="match status" value="1"/>
</dbReference>
<reference evidence="5" key="2">
    <citation type="submission" date="2023-03" db="EMBL/GenBank/DDBJ databases">
        <title>Bacterial isolates from washroom surfaces on a university campus.</title>
        <authorList>
            <person name="Holman D.B."/>
            <person name="Gzyl K.E."/>
            <person name="Taheri A.E."/>
        </authorList>
    </citation>
    <scope>NUCLEOTIDE SEQUENCE</scope>
    <source>
        <strain evidence="5">RD03</strain>
    </source>
</reference>
<dbReference type="InterPro" id="IPR036390">
    <property type="entry name" value="WH_DNA-bd_sf"/>
</dbReference>